<evidence type="ECO:0000256" key="3">
    <source>
        <dbReference type="ARBA" id="ARBA00022840"/>
    </source>
</evidence>
<dbReference type="GO" id="GO:0004824">
    <property type="term" value="F:lysine-tRNA ligase activity"/>
    <property type="evidence" value="ECO:0007669"/>
    <property type="project" value="TreeGrafter"/>
</dbReference>
<dbReference type="GO" id="GO:0005524">
    <property type="term" value="F:ATP binding"/>
    <property type="evidence" value="ECO:0007669"/>
    <property type="project" value="InterPro"/>
</dbReference>
<evidence type="ECO:0000313" key="6">
    <source>
        <dbReference type="Proteomes" id="UP000177383"/>
    </source>
</evidence>
<accession>A0A1F5ZMK2</accession>
<proteinExistence type="predicted"/>
<feature type="domain" description="Aminoacyl-transfer RNA synthetases class-II family profile" evidence="4">
    <location>
        <begin position="16"/>
        <end position="334"/>
    </location>
</feature>
<dbReference type="PANTHER" id="PTHR42918">
    <property type="entry name" value="LYSYL-TRNA SYNTHETASE"/>
    <property type="match status" value="1"/>
</dbReference>
<dbReference type="Proteomes" id="UP000177383">
    <property type="component" value="Unassembled WGS sequence"/>
</dbReference>
<keyword evidence="1" id="KW-0436">Ligase</keyword>
<evidence type="ECO:0000256" key="1">
    <source>
        <dbReference type="ARBA" id="ARBA00022598"/>
    </source>
</evidence>
<dbReference type="PROSITE" id="PS50862">
    <property type="entry name" value="AA_TRNA_LIGASE_II"/>
    <property type="match status" value="1"/>
</dbReference>
<dbReference type="STRING" id="1798375.A2773_00835"/>
<reference evidence="5 6" key="1">
    <citation type="journal article" date="2016" name="Nat. Commun.">
        <title>Thousands of microbial genomes shed light on interconnected biogeochemical processes in an aquifer system.</title>
        <authorList>
            <person name="Anantharaman K."/>
            <person name="Brown C.T."/>
            <person name="Hug L.A."/>
            <person name="Sharon I."/>
            <person name="Castelle C.J."/>
            <person name="Probst A.J."/>
            <person name="Thomas B.C."/>
            <person name="Singh A."/>
            <person name="Wilkins M.J."/>
            <person name="Karaoz U."/>
            <person name="Brodie E.L."/>
            <person name="Williams K.H."/>
            <person name="Hubbard S.S."/>
            <person name="Banfield J.F."/>
        </authorList>
    </citation>
    <scope>NUCLEOTIDE SEQUENCE [LARGE SCALE GENOMIC DNA]</scope>
</reference>
<keyword evidence="3" id="KW-0067">ATP-binding</keyword>
<gene>
    <name evidence="5" type="ORF">A2773_00835</name>
</gene>
<dbReference type="InterPro" id="IPR004364">
    <property type="entry name" value="Aa-tRNA-synt_II"/>
</dbReference>
<dbReference type="GO" id="GO:0006430">
    <property type="term" value="P:lysyl-tRNA aminoacylation"/>
    <property type="evidence" value="ECO:0007669"/>
    <property type="project" value="TreeGrafter"/>
</dbReference>
<keyword evidence="2" id="KW-0547">Nucleotide-binding</keyword>
<dbReference type="GO" id="GO:0000049">
    <property type="term" value="F:tRNA binding"/>
    <property type="evidence" value="ECO:0007669"/>
    <property type="project" value="TreeGrafter"/>
</dbReference>
<protein>
    <recommendedName>
        <fullName evidence="4">Aminoacyl-transfer RNA synthetases class-II family profile domain-containing protein</fullName>
    </recommendedName>
</protein>
<evidence type="ECO:0000313" key="5">
    <source>
        <dbReference type="EMBL" id="OGG13327.1"/>
    </source>
</evidence>
<evidence type="ECO:0000256" key="2">
    <source>
        <dbReference type="ARBA" id="ARBA00022741"/>
    </source>
</evidence>
<organism evidence="5 6">
    <name type="scientific">Candidatus Gottesmanbacteria bacterium RIFCSPHIGHO2_01_FULL_39_10</name>
    <dbReference type="NCBI Taxonomy" id="1798375"/>
    <lineage>
        <taxon>Bacteria</taxon>
        <taxon>Candidatus Gottesmaniibacteriota</taxon>
    </lineage>
</organism>
<dbReference type="Pfam" id="PF00152">
    <property type="entry name" value="tRNA-synt_2"/>
    <property type="match status" value="1"/>
</dbReference>
<evidence type="ECO:0000259" key="4">
    <source>
        <dbReference type="PROSITE" id="PS50862"/>
    </source>
</evidence>
<dbReference type="Gene3D" id="3.30.930.10">
    <property type="entry name" value="Bira Bifunctional Protein, Domain 2"/>
    <property type="match status" value="1"/>
</dbReference>
<dbReference type="EMBL" id="MFJE01000056">
    <property type="protein sequence ID" value="OGG13327.1"/>
    <property type="molecule type" value="Genomic_DNA"/>
</dbReference>
<dbReference type="InterPro" id="IPR045864">
    <property type="entry name" value="aa-tRNA-synth_II/BPL/LPL"/>
</dbReference>
<name>A0A1F5ZMK2_9BACT</name>
<comment type="caution">
    <text evidence="5">The sequence shown here is derived from an EMBL/GenBank/DDBJ whole genome shotgun (WGS) entry which is preliminary data.</text>
</comment>
<dbReference type="SUPFAM" id="SSF55681">
    <property type="entry name" value="Class II aaRS and biotin synthetases"/>
    <property type="match status" value="1"/>
</dbReference>
<dbReference type="GO" id="GO:0005829">
    <property type="term" value="C:cytosol"/>
    <property type="evidence" value="ECO:0007669"/>
    <property type="project" value="TreeGrafter"/>
</dbReference>
<sequence>MRDLRTILLYQESINAIRKYFEKQDYLEYTVQILQSALPLEPNIYPFQTLWKLPAKSQKFYLSTSPEAELKKFLSLGVKNCFAISKSFRNLEGKSPLHTPEFLMLEWYRINTTTEDIKKEIKEFIVFLKNYLYSYKKLSPKPTIRFKNQLLDLENLWPDISLRHLFKIRTKSDLAQLLDDKNMFFYAKKKGYNIAPSTTWDQLFHQILLNEIEPHLPIYPFFLIDYPARISPLCSVQKTNPDFADRFELFIGRIEIANGNKEETQISKIEKSFDKEKLHRRETRSILPPLDYGFLSSLAKLKGRSVCGVGLGVERLFMLLQNIKDISILSLSTP</sequence>
<dbReference type="AlphaFoldDB" id="A0A1F5ZMK2"/>
<dbReference type="PANTHER" id="PTHR42918:SF6">
    <property type="entry name" value="ELONGATION FACTOR P--(R)-BETA-LYSINE LIGASE"/>
    <property type="match status" value="1"/>
</dbReference>
<dbReference type="InterPro" id="IPR006195">
    <property type="entry name" value="aa-tRNA-synth_II"/>
</dbReference>